<dbReference type="OMA" id="QKGDFNS"/>
<reference evidence="6" key="1">
    <citation type="submission" date="2020-03" db="EMBL/GenBank/DDBJ databases">
        <title>Intra-Species Differences in Population Size shape Life History and Genome Evolution.</title>
        <authorList>
            <person name="Willemsen D."/>
            <person name="Cui R."/>
            <person name="Valenzano D.R."/>
        </authorList>
    </citation>
    <scope>NUCLEOTIDE SEQUENCE</scope>
    <source>
        <strain evidence="6">GRZ</strain>
        <tissue evidence="6">Whole</tissue>
    </source>
</reference>
<dbReference type="InterPro" id="IPR054554">
    <property type="entry name" value="ZP1/4_Ig-like"/>
</dbReference>
<organism evidence="6 7">
    <name type="scientific">Nothobranchius furzeri</name>
    <name type="common">Turquoise killifish</name>
    <dbReference type="NCBI Taxonomy" id="105023"/>
    <lineage>
        <taxon>Eukaryota</taxon>
        <taxon>Metazoa</taxon>
        <taxon>Chordata</taxon>
        <taxon>Craniata</taxon>
        <taxon>Vertebrata</taxon>
        <taxon>Euteleostomi</taxon>
        <taxon>Actinopterygii</taxon>
        <taxon>Neopterygii</taxon>
        <taxon>Teleostei</taxon>
        <taxon>Neoteleostei</taxon>
        <taxon>Acanthomorphata</taxon>
        <taxon>Ovalentaria</taxon>
        <taxon>Atherinomorphae</taxon>
        <taxon>Cyprinodontiformes</taxon>
        <taxon>Nothobranchiidae</taxon>
        <taxon>Nothobranchius</taxon>
    </lineage>
</organism>
<evidence type="ECO:0000256" key="1">
    <source>
        <dbReference type="ARBA" id="ARBA00004613"/>
    </source>
</evidence>
<dbReference type="Pfam" id="PF22821">
    <property type="entry name" value="ZP1_ZP4_Ig-like"/>
    <property type="match status" value="1"/>
</dbReference>
<comment type="subcellular location">
    <subcellularLocation>
        <location evidence="1">Secreted</location>
    </subcellularLocation>
</comment>
<dbReference type="OrthoDB" id="8446208at2759"/>
<feature type="signal peptide" evidence="4">
    <location>
        <begin position="1"/>
        <end position="23"/>
    </location>
</feature>
<keyword evidence="3 4" id="KW-0732">Signal</keyword>
<feature type="domain" description="Zona pellucida sperm-binding protein 1/4 Ig-like" evidence="5">
    <location>
        <begin position="85"/>
        <end position="158"/>
    </location>
</feature>
<proteinExistence type="predicted"/>
<name>A0A9D3BHL6_NOTFU</name>
<evidence type="ECO:0000256" key="4">
    <source>
        <dbReference type="SAM" id="SignalP"/>
    </source>
</evidence>
<accession>A0A9D3BHL6</accession>
<evidence type="ECO:0000259" key="5">
    <source>
        <dbReference type="Pfam" id="PF22821"/>
    </source>
</evidence>
<dbReference type="KEGG" id="nfu:107385096"/>
<dbReference type="Proteomes" id="UP000822369">
    <property type="component" value="Chromosome 14"/>
</dbReference>
<gene>
    <name evidence="6" type="ORF">G4P62_009939</name>
</gene>
<sequence length="582" mass="64540">MHWRNHLLCFFMTLLMSFKLCKARADEEEERKVEGAHVLSHVESGSTFASAVLPRPGSLKFKQEHQVSQRDLAAKLKLMNPSVQCGNDRMTLTVKRTRASHFLVDTGEEPLTPLAQMPSTCGFSVRRSRRDVQYAASYQSCHVSKEDSDYVLPLLFRGAPMTMSCPNMLTSPAVVCFPSKMVVKLGGVAAKDLKLKVSGTWQPLSSACSSCGVTFKEVSGEVALIVPYSRDLCVEMKDGEYFLSLQWADFELLTTCPPVPSTDSTTETAPPSGNNKFQHHPQHPYMQQFAQIEQPWPTQSPALAPVPSLPPLFVVTANSPENQKIPEAQSPALSFMPQLSQFFVLPRAESPPQLSVNDAVKQVQFHQMSKSPSYQVPVYPEFPMVPGTFQPITSSPLPSATSTETPVAAPAAVNKENHQLYVPLQFPGLPQHLFPTFLKHPLPSNDDTQAVEPKSGTEELKPQHLHPHIFQFPMLYSSLDYPSQGQNAFIPTPVPAPATIPANSGPTKTIVSFENSFYQPHPYIPVYFVPEQASMPVFLPPPPNPQAQPVPLDQHNHKPVYHPMQSFYPFLPDQRHMVLTGS</sequence>
<dbReference type="EMBL" id="JAAVVJ010000014">
    <property type="protein sequence ID" value="KAF7207760.1"/>
    <property type="molecule type" value="Genomic_DNA"/>
</dbReference>
<keyword evidence="2" id="KW-0964">Secreted</keyword>
<evidence type="ECO:0000256" key="2">
    <source>
        <dbReference type="ARBA" id="ARBA00022525"/>
    </source>
</evidence>
<protein>
    <submittedName>
        <fullName evidence="6">LOC107385096-like protein</fullName>
    </submittedName>
</protein>
<dbReference type="GO" id="GO:0005576">
    <property type="term" value="C:extracellular region"/>
    <property type="evidence" value="ECO:0007669"/>
    <property type="project" value="UniProtKB-SubCell"/>
</dbReference>
<comment type="caution">
    <text evidence="6">The sequence shown here is derived from an EMBL/GenBank/DDBJ whole genome shotgun (WGS) entry which is preliminary data.</text>
</comment>
<evidence type="ECO:0000313" key="7">
    <source>
        <dbReference type="Proteomes" id="UP000822369"/>
    </source>
</evidence>
<evidence type="ECO:0000256" key="3">
    <source>
        <dbReference type="ARBA" id="ARBA00022729"/>
    </source>
</evidence>
<evidence type="ECO:0000313" key="6">
    <source>
        <dbReference type="EMBL" id="KAF7207760.1"/>
    </source>
</evidence>
<dbReference type="AlphaFoldDB" id="A0A9D3BHL6"/>
<feature type="chain" id="PRO_5038846814" evidence="4">
    <location>
        <begin position="24"/>
        <end position="582"/>
    </location>
</feature>